<proteinExistence type="predicted"/>
<dbReference type="InterPro" id="IPR041366">
    <property type="entry name" value="Pre-PUA"/>
</dbReference>
<keyword evidence="2 3" id="KW-0963">Cytoplasm</keyword>
<dbReference type="Pfam" id="PF01472">
    <property type="entry name" value="PUA"/>
    <property type="match status" value="1"/>
</dbReference>
<dbReference type="InterPro" id="IPR002478">
    <property type="entry name" value="PUA"/>
</dbReference>
<accession>A0A9W7CDS5</accession>
<dbReference type="InterPro" id="IPR004521">
    <property type="entry name" value="Uncharacterised_CHP00451"/>
</dbReference>
<evidence type="ECO:0000256" key="1">
    <source>
        <dbReference type="ARBA" id="ARBA00004496"/>
    </source>
</evidence>
<evidence type="ECO:0000256" key="2">
    <source>
        <dbReference type="ARBA" id="ARBA00022490"/>
    </source>
</evidence>
<dbReference type="Pfam" id="PF17832">
    <property type="entry name" value="Pre-PUA"/>
    <property type="match status" value="1"/>
</dbReference>
<dbReference type="Proteomes" id="UP001165082">
    <property type="component" value="Unassembled WGS sequence"/>
</dbReference>
<comment type="subcellular location">
    <subcellularLocation>
        <location evidence="1 3">Cytoplasm</location>
    </subcellularLocation>
</comment>
<dbReference type="GO" id="GO:0005737">
    <property type="term" value="C:cytoplasm"/>
    <property type="evidence" value="ECO:0007669"/>
    <property type="project" value="UniProtKB-SubCell"/>
</dbReference>
<keyword evidence="6" id="KW-1185">Reference proteome</keyword>
<dbReference type="EMBL" id="BRXZ01000161">
    <property type="protein sequence ID" value="GMI06447.1"/>
    <property type="molecule type" value="Genomic_DNA"/>
</dbReference>
<dbReference type="PANTHER" id="PTHR22798:SF0">
    <property type="entry name" value="MALIGNANT T-CELL-AMPLIFIED SEQUENCE 1"/>
    <property type="match status" value="1"/>
</dbReference>
<dbReference type="PROSITE" id="PS50890">
    <property type="entry name" value="PUA"/>
    <property type="match status" value="1"/>
</dbReference>
<evidence type="ECO:0000313" key="6">
    <source>
        <dbReference type="Proteomes" id="UP001165082"/>
    </source>
</evidence>
<dbReference type="CDD" id="cd21155">
    <property type="entry name" value="PUA_MCTS-1-like"/>
    <property type="match status" value="1"/>
</dbReference>
<sequence length="181" mass="19466">MFKRFDPSDCSTSSQVKSSVQRVIKSKICATNPSLLPLIDTILPKKPPLVQYKSGPHCTIYCRGSSPLFFEHRDGPVLPTLRFAHKYPSLWTTVTVDAGAVPFILGGANIMCPGLTNPGSTMPEGLEEGASVVIMAEGKENAIAVGTMKMSSEDVRGKNKGIGVVVDHFLGDGLFQTKEIN</sequence>
<protein>
    <recommendedName>
        <fullName evidence="4">PUA domain-containing protein</fullName>
    </recommendedName>
</protein>
<dbReference type="SUPFAM" id="SSF88697">
    <property type="entry name" value="PUA domain-like"/>
    <property type="match status" value="1"/>
</dbReference>
<dbReference type="PANTHER" id="PTHR22798">
    <property type="entry name" value="MCT-1 PROTEIN"/>
    <property type="match status" value="1"/>
</dbReference>
<name>A0A9W7CDS5_9STRA</name>
<dbReference type="CDD" id="cd11609">
    <property type="entry name" value="MCT1_N"/>
    <property type="match status" value="1"/>
</dbReference>
<dbReference type="PIRSF" id="PIRSF005067">
    <property type="entry name" value="Tma_RNA-bind_prd"/>
    <property type="match status" value="1"/>
</dbReference>
<feature type="domain" description="PUA" evidence="4">
    <location>
        <begin position="92"/>
        <end position="171"/>
    </location>
</feature>
<reference evidence="5" key="1">
    <citation type="submission" date="2022-07" db="EMBL/GenBank/DDBJ databases">
        <title>Genome analysis of Parmales, a sister group of diatoms, reveals the evolutionary specialization of diatoms from phago-mixotrophs to photoautotrophs.</title>
        <authorList>
            <person name="Ban H."/>
            <person name="Sato S."/>
            <person name="Yoshikawa S."/>
            <person name="Kazumasa Y."/>
            <person name="Nakamura Y."/>
            <person name="Ichinomiya M."/>
            <person name="Saitoh K."/>
            <person name="Sato N."/>
            <person name="Blanc-Mathieu R."/>
            <person name="Endo H."/>
            <person name="Kuwata A."/>
            <person name="Ogata H."/>
        </authorList>
    </citation>
    <scope>NUCLEOTIDE SEQUENCE</scope>
</reference>
<dbReference type="SMART" id="SM00359">
    <property type="entry name" value="PUA"/>
    <property type="match status" value="1"/>
</dbReference>
<evidence type="ECO:0000313" key="5">
    <source>
        <dbReference type="EMBL" id="GMI06447.1"/>
    </source>
</evidence>
<gene>
    <name evidence="5" type="ORF">TrRE_jg3436</name>
</gene>
<dbReference type="InterPro" id="IPR015947">
    <property type="entry name" value="PUA-like_sf"/>
</dbReference>
<dbReference type="GO" id="GO:0001731">
    <property type="term" value="P:formation of translation preinitiation complex"/>
    <property type="evidence" value="ECO:0007669"/>
    <property type="project" value="TreeGrafter"/>
</dbReference>
<dbReference type="OrthoDB" id="10249667at2759"/>
<organism evidence="5 6">
    <name type="scientific">Triparma retinervis</name>
    <dbReference type="NCBI Taxonomy" id="2557542"/>
    <lineage>
        <taxon>Eukaryota</taxon>
        <taxon>Sar</taxon>
        <taxon>Stramenopiles</taxon>
        <taxon>Ochrophyta</taxon>
        <taxon>Bolidophyceae</taxon>
        <taxon>Parmales</taxon>
        <taxon>Triparmaceae</taxon>
        <taxon>Triparma</taxon>
    </lineage>
</organism>
<dbReference type="InterPro" id="IPR016437">
    <property type="entry name" value="MCT-1/Tma20"/>
</dbReference>
<dbReference type="GO" id="GO:0003723">
    <property type="term" value="F:RNA binding"/>
    <property type="evidence" value="ECO:0007669"/>
    <property type="project" value="InterPro"/>
</dbReference>
<dbReference type="Gene3D" id="3.10.400.20">
    <property type="match status" value="1"/>
</dbReference>
<comment type="caution">
    <text evidence="5">The sequence shown here is derived from an EMBL/GenBank/DDBJ whole genome shotgun (WGS) entry which is preliminary data.</text>
</comment>
<dbReference type="NCBIfam" id="TIGR00451">
    <property type="entry name" value="unchar_dom_2"/>
    <property type="match status" value="1"/>
</dbReference>
<evidence type="ECO:0000256" key="3">
    <source>
        <dbReference type="PIRNR" id="PIRNR005067"/>
    </source>
</evidence>
<evidence type="ECO:0000259" key="4">
    <source>
        <dbReference type="SMART" id="SM00359"/>
    </source>
</evidence>
<dbReference type="AlphaFoldDB" id="A0A9W7CDS5"/>